<dbReference type="EMBL" id="SMAA01000008">
    <property type="protein sequence ID" value="TCS79036.1"/>
    <property type="molecule type" value="Genomic_DNA"/>
</dbReference>
<sequence>MNVLKVVLHIDEINKWQMVLNNAQNLINGAANKKYDIKIIVNGNAVNLFGQESDSNILKQVDALTKQKTEVFLCRNALQGNGINEVELPSNVSVVPAGIIKLVELEMTGYAYIKP</sequence>
<dbReference type="InterPro" id="IPR003787">
    <property type="entry name" value="Sulphur_relay_DsrE/F-like"/>
</dbReference>
<keyword evidence="2" id="KW-1185">Reference proteome</keyword>
<dbReference type="OrthoDB" id="6412948at2"/>
<comment type="caution">
    <text evidence="1">The sequence shown here is derived from an EMBL/GenBank/DDBJ whole genome shotgun (WGS) entry which is preliminary data.</text>
</comment>
<name>A0A4R3K7T4_9FIRM</name>
<dbReference type="Proteomes" id="UP000295188">
    <property type="component" value="Unassembled WGS sequence"/>
</dbReference>
<dbReference type="RefSeq" id="WP_132549504.1">
    <property type="nucleotide sequence ID" value="NZ_SMAA01000008.1"/>
</dbReference>
<reference evidence="1 2" key="1">
    <citation type="submission" date="2019-03" db="EMBL/GenBank/DDBJ databases">
        <title>Genomic Encyclopedia of Type Strains, Phase IV (KMG-IV): sequencing the most valuable type-strain genomes for metagenomic binning, comparative biology and taxonomic classification.</title>
        <authorList>
            <person name="Goeker M."/>
        </authorList>
    </citation>
    <scope>NUCLEOTIDE SEQUENCE [LARGE SCALE GENOMIC DNA]</scope>
    <source>
        <strain evidence="1 2">DSM 20467</strain>
    </source>
</reference>
<gene>
    <name evidence="1" type="ORF">EDC37_10895</name>
</gene>
<dbReference type="AlphaFoldDB" id="A0A4R3K7T4"/>
<dbReference type="SUPFAM" id="SSF75169">
    <property type="entry name" value="DsrEFH-like"/>
    <property type="match status" value="1"/>
</dbReference>
<protein>
    <submittedName>
        <fullName evidence="1">Uncharacterized protein</fullName>
    </submittedName>
</protein>
<dbReference type="PANTHER" id="PTHR37691">
    <property type="entry name" value="BLR3518 PROTEIN"/>
    <property type="match status" value="1"/>
</dbReference>
<proteinExistence type="predicted"/>
<dbReference type="Gene3D" id="3.40.1260.10">
    <property type="entry name" value="DsrEFH-like"/>
    <property type="match status" value="1"/>
</dbReference>
<accession>A0A4R3K7T4</accession>
<organism evidence="1 2">
    <name type="scientific">Pectinatus cerevisiiphilus</name>
    <dbReference type="NCBI Taxonomy" id="86956"/>
    <lineage>
        <taxon>Bacteria</taxon>
        <taxon>Bacillati</taxon>
        <taxon>Bacillota</taxon>
        <taxon>Negativicutes</taxon>
        <taxon>Selenomonadales</taxon>
        <taxon>Selenomonadaceae</taxon>
        <taxon>Pectinatus</taxon>
    </lineage>
</organism>
<dbReference type="PANTHER" id="PTHR37691:SF1">
    <property type="entry name" value="BLR3518 PROTEIN"/>
    <property type="match status" value="1"/>
</dbReference>
<dbReference type="Pfam" id="PF02635">
    <property type="entry name" value="DsrE"/>
    <property type="match status" value="1"/>
</dbReference>
<dbReference type="InterPro" id="IPR027396">
    <property type="entry name" value="DsrEFH-like"/>
</dbReference>
<evidence type="ECO:0000313" key="2">
    <source>
        <dbReference type="Proteomes" id="UP000295188"/>
    </source>
</evidence>
<evidence type="ECO:0000313" key="1">
    <source>
        <dbReference type="EMBL" id="TCS79036.1"/>
    </source>
</evidence>